<evidence type="ECO:0000313" key="6">
    <source>
        <dbReference type="Proteomes" id="UP000196053"/>
    </source>
</evidence>
<dbReference type="PANTHER" id="PTHR43280">
    <property type="entry name" value="ARAC-FAMILY TRANSCRIPTIONAL REGULATOR"/>
    <property type="match status" value="1"/>
</dbReference>
<keyword evidence="1" id="KW-0805">Transcription regulation</keyword>
<dbReference type="InterPro" id="IPR037923">
    <property type="entry name" value="HTH-like"/>
</dbReference>
<organism evidence="5 6">
    <name type="scientific">Herbinix luporum</name>
    <dbReference type="NCBI Taxonomy" id="1679721"/>
    <lineage>
        <taxon>Bacteria</taxon>
        <taxon>Bacillati</taxon>
        <taxon>Bacillota</taxon>
        <taxon>Clostridia</taxon>
        <taxon>Lachnospirales</taxon>
        <taxon>Lachnospiraceae</taxon>
        <taxon>Herbinix</taxon>
    </lineage>
</organism>
<keyword evidence="2" id="KW-0238">DNA-binding</keyword>
<keyword evidence="6" id="KW-1185">Reference proteome</keyword>
<gene>
    <name evidence="5" type="ORF">SD1D_1825</name>
</gene>
<dbReference type="Gene3D" id="2.60.120.10">
    <property type="entry name" value="Jelly Rolls"/>
    <property type="match status" value="1"/>
</dbReference>
<dbReference type="InterPro" id="IPR018060">
    <property type="entry name" value="HTH_AraC"/>
</dbReference>
<dbReference type="SUPFAM" id="SSF46689">
    <property type="entry name" value="Homeodomain-like"/>
    <property type="match status" value="1"/>
</dbReference>
<dbReference type="SMART" id="SM00342">
    <property type="entry name" value="HTH_ARAC"/>
    <property type="match status" value="1"/>
</dbReference>
<dbReference type="InterPro" id="IPR009057">
    <property type="entry name" value="Homeodomain-like_sf"/>
</dbReference>
<dbReference type="EMBL" id="LN879430">
    <property type="protein sequence ID" value="CUH93367.1"/>
    <property type="molecule type" value="Genomic_DNA"/>
</dbReference>
<dbReference type="KEGG" id="hsd:SD1D_1825"/>
<sequence>MDSFLLDKLKEITDEEREILEGKKPSTNIVYKHKILDDGKLIKIWSHTRFIHFPAHSHNYIEIVYMCQGCTHHIINNNEIILNKGELLFINLNALHEIYPADKDDIAINFIIQPEFFDIATKMMDEKDNSLFNYIIESLTNCEDNMGYFHFKVSEVLPIQNLIENLIWSAISNQDNTRDITQYTMGLLLLHLMNLSNKIFSENNYEQELTLKILKFVEDNYREGTLSKLAESLNCDMVWLSRTIKRLTDKTFTELIQIKRLNQAAYLLENTKIPIADIGYFVGYENLSYFYRIFKEHYGLTPRYYRLSKLKET</sequence>
<dbReference type="Proteomes" id="UP000196053">
    <property type="component" value="Chromosome I"/>
</dbReference>
<reference evidence="6" key="1">
    <citation type="submission" date="2015-09" db="EMBL/GenBank/DDBJ databases">
        <authorList>
            <person name="Wibberg D."/>
        </authorList>
    </citation>
    <scope>NUCLEOTIDE SEQUENCE [LARGE SCALE GENOMIC DNA]</scope>
    <source>
        <strain evidence="6">SD1D</strain>
    </source>
</reference>
<evidence type="ECO:0000256" key="2">
    <source>
        <dbReference type="ARBA" id="ARBA00023125"/>
    </source>
</evidence>
<dbReference type="PRINTS" id="PR00032">
    <property type="entry name" value="HTHARAC"/>
</dbReference>
<name>A0A0K8J7Q3_9FIRM</name>
<dbReference type="GO" id="GO:0003700">
    <property type="term" value="F:DNA-binding transcription factor activity"/>
    <property type="evidence" value="ECO:0007669"/>
    <property type="project" value="InterPro"/>
</dbReference>
<dbReference type="InterPro" id="IPR020449">
    <property type="entry name" value="Tscrpt_reg_AraC-type_HTH"/>
</dbReference>
<proteinExistence type="predicted"/>
<dbReference type="PANTHER" id="PTHR43280:SF28">
    <property type="entry name" value="HTH-TYPE TRANSCRIPTIONAL ACTIVATOR RHAS"/>
    <property type="match status" value="1"/>
</dbReference>
<evidence type="ECO:0000256" key="1">
    <source>
        <dbReference type="ARBA" id="ARBA00023015"/>
    </source>
</evidence>
<evidence type="ECO:0000256" key="3">
    <source>
        <dbReference type="ARBA" id="ARBA00023163"/>
    </source>
</evidence>
<accession>A0A0K8J7Q3</accession>
<evidence type="ECO:0000313" key="5">
    <source>
        <dbReference type="EMBL" id="CUH93367.1"/>
    </source>
</evidence>
<dbReference type="Pfam" id="PF02311">
    <property type="entry name" value="AraC_binding"/>
    <property type="match status" value="1"/>
</dbReference>
<dbReference type="InterPro" id="IPR003313">
    <property type="entry name" value="AraC-bd"/>
</dbReference>
<dbReference type="OrthoDB" id="9816335at2"/>
<dbReference type="Gene3D" id="1.10.10.60">
    <property type="entry name" value="Homeodomain-like"/>
    <property type="match status" value="2"/>
</dbReference>
<dbReference type="RefSeq" id="WP_058258619.1">
    <property type="nucleotide sequence ID" value="NZ_LN879430.1"/>
</dbReference>
<keyword evidence="3" id="KW-0804">Transcription</keyword>
<protein>
    <recommendedName>
        <fullName evidence="4">HTH araC/xylS-type domain-containing protein</fullName>
    </recommendedName>
</protein>
<dbReference type="InterPro" id="IPR014710">
    <property type="entry name" value="RmlC-like_jellyroll"/>
</dbReference>
<dbReference type="GO" id="GO:0043565">
    <property type="term" value="F:sequence-specific DNA binding"/>
    <property type="evidence" value="ECO:0007669"/>
    <property type="project" value="InterPro"/>
</dbReference>
<evidence type="ECO:0000259" key="4">
    <source>
        <dbReference type="PROSITE" id="PS01124"/>
    </source>
</evidence>
<dbReference type="PROSITE" id="PS01124">
    <property type="entry name" value="HTH_ARAC_FAMILY_2"/>
    <property type="match status" value="1"/>
</dbReference>
<dbReference type="SUPFAM" id="SSF51215">
    <property type="entry name" value="Regulatory protein AraC"/>
    <property type="match status" value="1"/>
</dbReference>
<dbReference type="AlphaFoldDB" id="A0A0K8J7Q3"/>
<feature type="domain" description="HTH araC/xylS-type" evidence="4">
    <location>
        <begin position="211"/>
        <end position="308"/>
    </location>
</feature>
<dbReference type="Pfam" id="PF12833">
    <property type="entry name" value="HTH_18"/>
    <property type="match status" value="1"/>
</dbReference>